<sequence length="44" mass="4990">MDFVTLILLVTSIIGTEHILNDHLKLSTKLFGSSSRKAMKRDCR</sequence>
<protein>
    <submittedName>
        <fullName evidence="1">Uncharacterized protein</fullName>
    </submittedName>
</protein>
<dbReference type="HOGENOM" id="CLU_3215186_0_0_3"/>
<reference evidence="2" key="1">
    <citation type="journal article" date="2011" name="MBio">
        <title>Novel metabolic attributes of the genus Cyanothece, comprising a group of unicellular nitrogen-fixing Cyanobacteria.</title>
        <authorList>
            <person name="Bandyopadhyay A."/>
            <person name="Elvitigala T."/>
            <person name="Welsh E."/>
            <person name="Stockel J."/>
            <person name="Liberton M."/>
            <person name="Min H."/>
            <person name="Sherman L.A."/>
            <person name="Pakrasi H.B."/>
        </authorList>
    </citation>
    <scope>NUCLEOTIDE SEQUENCE [LARGE SCALE GENOMIC DNA]</scope>
    <source>
        <strain evidence="2">PCC 8801</strain>
    </source>
</reference>
<proteinExistence type="predicted"/>
<evidence type="ECO:0000313" key="2">
    <source>
        <dbReference type="Proteomes" id="UP000008204"/>
    </source>
</evidence>
<accession>B7JV18</accession>
<dbReference type="STRING" id="41431.PCC8801_2871"/>
<dbReference type="Proteomes" id="UP000008204">
    <property type="component" value="Chromosome"/>
</dbReference>
<organism evidence="1 2">
    <name type="scientific">Rippkaea orientalis (strain PCC 8801 / RF-1)</name>
    <name type="common">Cyanothece sp. (strain PCC 8801)</name>
    <dbReference type="NCBI Taxonomy" id="41431"/>
    <lineage>
        <taxon>Bacteria</taxon>
        <taxon>Bacillati</taxon>
        <taxon>Cyanobacteriota</taxon>
        <taxon>Cyanophyceae</taxon>
        <taxon>Oscillatoriophycideae</taxon>
        <taxon>Chroococcales</taxon>
        <taxon>Aphanothecaceae</taxon>
        <taxon>Rippkaea</taxon>
        <taxon>Rippkaea orientalis</taxon>
    </lineage>
</organism>
<dbReference type="AlphaFoldDB" id="B7JV18"/>
<keyword evidence="2" id="KW-1185">Reference proteome</keyword>
<dbReference type="KEGG" id="cyp:PCC8801_2871"/>
<gene>
    <name evidence="1" type="ordered locus">PCC8801_2871</name>
</gene>
<dbReference type="EMBL" id="CP001287">
    <property type="protein sequence ID" value="ACK66870.1"/>
    <property type="molecule type" value="Genomic_DNA"/>
</dbReference>
<evidence type="ECO:0000313" key="1">
    <source>
        <dbReference type="EMBL" id="ACK66870.1"/>
    </source>
</evidence>
<name>B7JV18_RIPO1</name>